<dbReference type="Gene3D" id="3.40.5.90">
    <property type="entry name" value="CDGSH iron-sulfur domain, mitoNEET-type"/>
    <property type="match status" value="2"/>
</dbReference>
<dbReference type="SMART" id="SM00704">
    <property type="entry name" value="ZnF_CDGSH"/>
    <property type="match status" value="2"/>
</dbReference>
<evidence type="ECO:0000256" key="3">
    <source>
        <dbReference type="ARBA" id="ARBA00023004"/>
    </source>
</evidence>
<proteinExistence type="predicted"/>
<keyword evidence="2" id="KW-0479">Metal-binding</keyword>
<keyword evidence="3" id="KW-0408">Iron</keyword>
<comment type="caution">
    <text evidence="6">The sequence shown here is derived from an EMBL/GenBank/DDBJ whole genome shotgun (WGS) entry which is preliminary data.</text>
</comment>
<dbReference type="Proteomes" id="UP000606889">
    <property type="component" value="Unassembled WGS sequence"/>
</dbReference>
<evidence type="ECO:0000256" key="2">
    <source>
        <dbReference type="ARBA" id="ARBA00022723"/>
    </source>
</evidence>
<evidence type="ECO:0000259" key="5">
    <source>
        <dbReference type="SMART" id="SM00704"/>
    </source>
</evidence>
<evidence type="ECO:0000313" key="7">
    <source>
        <dbReference type="Proteomes" id="UP000606889"/>
    </source>
</evidence>
<dbReference type="InterPro" id="IPR042216">
    <property type="entry name" value="MitoNEET_CISD"/>
</dbReference>
<feature type="domain" description="Iron-binding zinc finger CDGSH type" evidence="5">
    <location>
        <begin position="43"/>
        <end position="76"/>
    </location>
</feature>
<reference evidence="6 7" key="1">
    <citation type="submission" date="2020-08" db="EMBL/GenBank/DDBJ databases">
        <title>Genome public.</title>
        <authorList>
            <person name="Liu C."/>
            <person name="Sun Q."/>
        </authorList>
    </citation>
    <scope>NUCLEOTIDE SEQUENCE [LARGE SCALE GENOMIC DNA]</scope>
    <source>
        <strain evidence="6 7">NSJ-35</strain>
    </source>
</reference>
<sequence length="221" mass="24381">MGSRKHMRIKVLKDGPYEVTGNVPLREMKIGANKAGESTHWLDGEAFETGETYHLCRCGKSKNKPFCDGSHMHGFDGTETADHVAYDEAAIVYRGDGMELMDDESLCAVARFCDAAGSTWRLINDAENEELAIRQACDCPSGRLTVVKDGKKIEPELPREIAVVEDEPEGKHGPLWVRGGIEIEAEDGTVYEARNRVTLCRCGSSGNKPFCDAMHMDGKEE</sequence>
<evidence type="ECO:0000313" key="6">
    <source>
        <dbReference type="EMBL" id="MBC5648393.1"/>
    </source>
</evidence>
<dbReference type="PIRSF" id="PIRSF009180">
    <property type="entry name" value="UCP009180"/>
    <property type="match status" value="1"/>
</dbReference>
<keyword evidence="4" id="KW-0411">Iron-sulfur</keyword>
<feature type="domain" description="Iron-binding zinc finger CDGSH type" evidence="5">
    <location>
        <begin position="178"/>
        <end position="221"/>
    </location>
</feature>
<dbReference type="EMBL" id="JACOON010000004">
    <property type="protein sequence ID" value="MBC5648393.1"/>
    <property type="molecule type" value="Genomic_DNA"/>
</dbReference>
<organism evidence="6 7">
    <name type="scientific">Christensenella tenuis</name>
    <dbReference type="NCBI Taxonomy" id="2763033"/>
    <lineage>
        <taxon>Bacteria</taxon>
        <taxon>Bacillati</taxon>
        <taxon>Bacillota</taxon>
        <taxon>Clostridia</taxon>
        <taxon>Christensenellales</taxon>
        <taxon>Christensenellaceae</taxon>
        <taxon>Christensenella</taxon>
    </lineage>
</organism>
<keyword evidence="7" id="KW-1185">Reference proteome</keyword>
<dbReference type="InterPro" id="IPR010693">
    <property type="entry name" value="Divergent_4Fe-4S_mono-cluster"/>
</dbReference>
<evidence type="ECO:0000256" key="4">
    <source>
        <dbReference type="ARBA" id="ARBA00023014"/>
    </source>
</evidence>
<evidence type="ECO:0000256" key="1">
    <source>
        <dbReference type="ARBA" id="ARBA00022714"/>
    </source>
</evidence>
<dbReference type="Pfam" id="PF06902">
    <property type="entry name" value="Fer4_19"/>
    <property type="match status" value="1"/>
</dbReference>
<dbReference type="PANTHER" id="PTHR46491:SF3">
    <property type="entry name" value="CDGSH IRON-SULFUR DOMAIN-CONTAINING PROTEIN 3, MITOCHONDRIAL"/>
    <property type="match status" value="1"/>
</dbReference>
<keyword evidence="1" id="KW-0001">2Fe-2S</keyword>
<dbReference type="PANTHER" id="PTHR46491">
    <property type="entry name" value="CDGSH IRON SULFUR DOMAIN PROTEIN HOMOLOG"/>
    <property type="match status" value="1"/>
</dbReference>
<name>A0ABR7EF50_9FIRM</name>
<dbReference type="InterPro" id="IPR052950">
    <property type="entry name" value="CISD"/>
</dbReference>
<accession>A0ABR7EF50</accession>
<dbReference type="InterPro" id="IPR016548">
    <property type="entry name" value="UCP009180"/>
</dbReference>
<dbReference type="Pfam" id="PF09360">
    <property type="entry name" value="zf-CDGSH"/>
    <property type="match status" value="2"/>
</dbReference>
<gene>
    <name evidence="6" type="ORF">H8S18_08595</name>
</gene>
<dbReference type="InterPro" id="IPR018967">
    <property type="entry name" value="FeS-contain_CDGSH-typ"/>
</dbReference>
<protein>
    <submittedName>
        <fullName evidence="6">CDGSH iron-sulfur domain-containing protein</fullName>
    </submittedName>
</protein>